<dbReference type="Proteomes" id="UP000468943">
    <property type="component" value="Unassembled WGS sequence"/>
</dbReference>
<feature type="transmembrane region" description="Helical" evidence="1">
    <location>
        <begin position="69"/>
        <end position="88"/>
    </location>
</feature>
<dbReference type="RefSeq" id="WP_160597450.1">
    <property type="nucleotide sequence ID" value="NZ_WTYS01000001.1"/>
</dbReference>
<proteinExistence type="predicted"/>
<dbReference type="AlphaFoldDB" id="A0A6I4SLB9"/>
<feature type="transmembrane region" description="Helical" evidence="1">
    <location>
        <begin position="95"/>
        <end position="115"/>
    </location>
</feature>
<keyword evidence="3" id="KW-1185">Reference proteome</keyword>
<gene>
    <name evidence="2" type="ORF">GRI36_04970</name>
</gene>
<comment type="caution">
    <text evidence="2">The sequence shown here is derived from an EMBL/GenBank/DDBJ whole genome shotgun (WGS) entry which is preliminary data.</text>
</comment>
<keyword evidence="1" id="KW-1133">Transmembrane helix</keyword>
<evidence type="ECO:0000313" key="2">
    <source>
        <dbReference type="EMBL" id="MXO56228.1"/>
    </source>
</evidence>
<dbReference type="EMBL" id="WTYS01000001">
    <property type="protein sequence ID" value="MXO56228.1"/>
    <property type="molecule type" value="Genomic_DNA"/>
</dbReference>
<evidence type="ECO:0000256" key="1">
    <source>
        <dbReference type="SAM" id="Phobius"/>
    </source>
</evidence>
<feature type="transmembrane region" description="Helical" evidence="1">
    <location>
        <begin position="121"/>
        <end position="137"/>
    </location>
</feature>
<keyword evidence="1" id="KW-0812">Transmembrane</keyword>
<evidence type="ECO:0000313" key="3">
    <source>
        <dbReference type="Proteomes" id="UP000468943"/>
    </source>
</evidence>
<sequence>MLRKFMRPLAIIICLLFLASGLVRIGVSILMIGQASGWWMFAGEAVEALSGTQRFIAEAPLNLVGFTPLTYFGFIAFMGVTISLGALGQIWRKRWGLVLIGIYLLSHGFLFANFGTVNPKILLLALAAAMAGVLAWANRQEN</sequence>
<keyword evidence="1" id="KW-0472">Membrane</keyword>
<protein>
    <submittedName>
        <fullName evidence="2">Uncharacterized protein</fullName>
    </submittedName>
</protein>
<dbReference type="OrthoDB" id="7605274at2"/>
<accession>A0A6I4SLB9</accession>
<name>A0A6I4SLB9_9SPHN</name>
<organism evidence="2 3">
    <name type="scientific">Pontixanthobacter gangjinensis</name>
    <dbReference type="NCBI Taxonomy" id="1028742"/>
    <lineage>
        <taxon>Bacteria</taxon>
        <taxon>Pseudomonadati</taxon>
        <taxon>Pseudomonadota</taxon>
        <taxon>Alphaproteobacteria</taxon>
        <taxon>Sphingomonadales</taxon>
        <taxon>Erythrobacteraceae</taxon>
        <taxon>Pontixanthobacter</taxon>
    </lineage>
</organism>
<reference evidence="2 3" key="1">
    <citation type="submission" date="2019-12" db="EMBL/GenBank/DDBJ databases">
        <title>Genomic-based taxomic classification of the family Erythrobacteraceae.</title>
        <authorList>
            <person name="Xu L."/>
        </authorList>
    </citation>
    <scope>NUCLEOTIDE SEQUENCE [LARGE SCALE GENOMIC DNA]</scope>
    <source>
        <strain evidence="2 3">JCM 17802</strain>
    </source>
</reference>